<feature type="region of interest" description="Disordered" evidence="1">
    <location>
        <begin position="365"/>
        <end position="432"/>
    </location>
</feature>
<keyword evidence="4" id="KW-1185">Reference proteome</keyword>
<feature type="region of interest" description="Disordered" evidence="1">
    <location>
        <begin position="308"/>
        <end position="341"/>
    </location>
</feature>
<evidence type="ECO:0000313" key="3">
    <source>
        <dbReference type="EMBL" id="PUU82226.1"/>
    </source>
</evidence>
<dbReference type="InterPro" id="IPR057218">
    <property type="entry name" value="DUF7896"/>
</dbReference>
<dbReference type="STRING" id="42251.A0A2T7A3A7"/>
<evidence type="ECO:0000256" key="1">
    <source>
        <dbReference type="SAM" id="MobiDB-lite"/>
    </source>
</evidence>
<feature type="compositionally biased region" description="Polar residues" evidence="1">
    <location>
        <begin position="207"/>
        <end position="221"/>
    </location>
</feature>
<evidence type="ECO:0000259" key="2">
    <source>
        <dbReference type="Pfam" id="PF25438"/>
    </source>
</evidence>
<sequence length="742" mass="79474">MSHSNSVNICLPGDRGCCPLGTCICMLRGSVITQTSSYLGTAPTAQQAFALMSGRSPQQFQVSTSVTCRPDYHETALPQKAPSLEDIQSVILGVDSTNLALADYLSQQDRSAEPFPLVRHSVSTTGASFCDDSMGGDYTFSMDGSLGVCAPRMQPQLSSSPSGCYAGGDESSHPMTRHSRSYSNASYRSRSSCLSSQGESLSPTDHFPTQNSWAPMSRETSNASLTHGATMLRLSSSAGNSTTGSGGGGDYGSFCSKGGLDAMFGFFASEGELSSSLDKAAGQHMLKRPPSTSVEDLDHTLAIEVAHEMQRNQSTASESVKPRKPKRAKEGAESTTAAQSEGVSTTIATGHMMLEKEEQEYQASCIEGPGSPASCQNSTTANKTIQQESGDGMGTTGNLPTSSRVLAASKPSKSSPKYAAVSATKPSYTRPPHPRVKCKFCNESPDGFRGDHELRRHMEREHSRLRKMFVIKDVSEDGQFLAKCKACQSGKKYGQDYNAAAHLRRQHFNHGTDEKKKKGSFNTSYPDMAELRKWMNEVEVVVDDGEYFTEELQATDVSKADNPRMGVNKESASANEGEEESISQVSNSESAVAENSPAPAVVIQDGELGVSDVPTQHQAPFDSTAWEEHDHWYESGGAFDLSHNYGVQFSVSSGSMPLADALNRQNNAAGEQDCMALPYMHLLQGRQDVQPSARGETASTIFGNLPGPAATKDTSGIFSATSLAMMIPGSESIFEADSLHFS</sequence>
<feature type="compositionally biased region" description="Polar residues" evidence="1">
    <location>
        <begin position="373"/>
        <end position="389"/>
    </location>
</feature>
<dbReference type="OrthoDB" id="5377599at2759"/>
<accession>A0A2T7A3A7</accession>
<dbReference type="PANTHER" id="PTHR42031">
    <property type="entry name" value="KEY LIME PATHOGENICITY PROTEIN"/>
    <property type="match status" value="1"/>
</dbReference>
<dbReference type="PANTHER" id="PTHR42031:SF1">
    <property type="entry name" value="KEY LIME PATHOGENICITY PROTEIN"/>
    <property type="match status" value="1"/>
</dbReference>
<proteinExistence type="predicted"/>
<feature type="region of interest" description="Disordered" evidence="1">
    <location>
        <begin position="555"/>
        <end position="596"/>
    </location>
</feature>
<dbReference type="Pfam" id="PF25438">
    <property type="entry name" value="DUF7896"/>
    <property type="match status" value="1"/>
</dbReference>
<dbReference type="EMBL" id="NESQ01000032">
    <property type="protein sequence ID" value="PUU82226.1"/>
    <property type="molecule type" value="Genomic_DNA"/>
</dbReference>
<organism evidence="3 4">
    <name type="scientific">Tuber borchii</name>
    <name type="common">White truffle</name>
    <dbReference type="NCBI Taxonomy" id="42251"/>
    <lineage>
        <taxon>Eukaryota</taxon>
        <taxon>Fungi</taxon>
        <taxon>Dikarya</taxon>
        <taxon>Ascomycota</taxon>
        <taxon>Pezizomycotina</taxon>
        <taxon>Pezizomycetes</taxon>
        <taxon>Pezizales</taxon>
        <taxon>Tuberaceae</taxon>
        <taxon>Tuber</taxon>
    </lineage>
</organism>
<reference evidence="3 4" key="1">
    <citation type="submission" date="2017-04" db="EMBL/GenBank/DDBJ databases">
        <title>Draft genome sequence of Tuber borchii Vittad., a whitish edible truffle.</title>
        <authorList>
            <consortium name="DOE Joint Genome Institute"/>
            <person name="Murat C."/>
            <person name="Kuo A."/>
            <person name="Barry K.W."/>
            <person name="Clum A."/>
            <person name="Dockter R.B."/>
            <person name="Fauchery L."/>
            <person name="Iotti M."/>
            <person name="Kohler A."/>
            <person name="Labutti K."/>
            <person name="Lindquist E.A."/>
            <person name="Lipzen A."/>
            <person name="Ohm R.A."/>
            <person name="Wang M."/>
            <person name="Grigoriev I.V."/>
            <person name="Zambonelli A."/>
            <person name="Martin F.M."/>
        </authorList>
    </citation>
    <scope>NUCLEOTIDE SEQUENCE [LARGE SCALE GENOMIC DNA]</scope>
    <source>
        <strain evidence="3 4">Tbo3840</strain>
    </source>
</reference>
<dbReference type="Proteomes" id="UP000244722">
    <property type="component" value="Unassembled WGS sequence"/>
</dbReference>
<gene>
    <name evidence="3" type="ORF">B9Z19DRAFT_1075542</name>
</gene>
<feature type="domain" description="DUF7896" evidence="2">
    <location>
        <begin position="466"/>
        <end position="538"/>
    </location>
</feature>
<name>A0A2T7A3A7_TUBBO</name>
<dbReference type="AlphaFoldDB" id="A0A2T7A3A7"/>
<evidence type="ECO:0000313" key="4">
    <source>
        <dbReference type="Proteomes" id="UP000244722"/>
    </source>
</evidence>
<comment type="caution">
    <text evidence="3">The sequence shown here is derived from an EMBL/GenBank/DDBJ whole genome shotgun (WGS) entry which is preliminary data.</text>
</comment>
<feature type="compositionally biased region" description="Low complexity" evidence="1">
    <location>
        <begin position="407"/>
        <end position="423"/>
    </location>
</feature>
<protein>
    <recommendedName>
        <fullName evidence="2">DUF7896 domain-containing protein</fullName>
    </recommendedName>
</protein>
<feature type="region of interest" description="Disordered" evidence="1">
    <location>
        <begin position="159"/>
        <end position="221"/>
    </location>
</feature>
<feature type="compositionally biased region" description="Low complexity" evidence="1">
    <location>
        <begin position="181"/>
        <end position="202"/>
    </location>
</feature>